<dbReference type="EMBL" id="VFPH01000001">
    <property type="protein sequence ID" value="TQM45464.1"/>
    <property type="molecule type" value="Genomic_DNA"/>
</dbReference>
<sequence length="248" mass="26684">MPDVGKATSTGPQTESADLPASRPRVISDADQRALDRLRQRLEHYGVRAEEYGIVTPKPDALVIEPAPGPAGWQVRFWDASRGPNRRPKVYDHAVDAAKVLLAELLWRDDLDAVRGGGGERAGAAREAAPVAPAADIQALAGEPPLSLLRDRSAIVLPAGTEVDRFGSEGGNLVYAGGTPFAERSLPADWVGRPYHAYRVERPISALHGVAVPWFGQPGGGRGYFLARAIRDLLADGSLVESRRHQRP</sequence>
<dbReference type="OrthoDB" id="275232at2"/>
<accession>A0A543GHE0</accession>
<dbReference type="InterPro" id="IPR025331">
    <property type="entry name" value="TNT"/>
</dbReference>
<evidence type="ECO:0000256" key="1">
    <source>
        <dbReference type="SAM" id="MobiDB-lite"/>
    </source>
</evidence>
<gene>
    <name evidence="3" type="ORF">FB388_2864</name>
</gene>
<evidence type="ECO:0000313" key="3">
    <source>
        <dbReference type="EMBL" id="TQM45464.1"/>
    </source>
</evidence>
<feature type="compositionally biased region" description="Polar residues" evidence="1">
    <location>
        <begin position="7"/>
        <end position="16"/>
    </location>
</feature>
<evidence type="ECO:0000313" key="4">
    <source>
        <dbReference type="Proteomes" id="UP000319818"/>
    </source>
</evidence>
<keyword evidence="4" id="KW-1185">Reference proteome</keyword>
<reference evidence="3 4" key="1">
    <citation type="submission" date="2019-06" db="EMBL/GenBank/DDBJ databases">
        <title>Sequencing the genomes of 1000 actinobacteria strains.</title>
        <authorList>
            <person name="Klenk H.-P."/>
        </authorList>
    </citation>
    <scope>NUCLEOTIDE SEQUENCE [LARGE SCALE GENOMIC DNA]</scope>
    <source>
        <strain evidence="3 4">DSM 45511</strain>
    </source>
</reference>
<dbReference type="Proteomes" id="UP000319818">
    <property type="component" value="Unassembled WGS sequence"/>
</dbReference>
<feature type="domain" description="TNT" evidence="2">
    <location>
        <begin position="157"/>
        <end position="241"/>
    </location>
</feature>
<dbReference type="Pfam" id="PF14021">
    <property type="entry name" value="TNT"/>
    <property type="match status" value="1"/>
</dbReference>
<dbReference type="AlphaFoldDB" id="A0A543GHE0"/>
<name>A0A543GHE0_9PSEU</name>
<dbReference type="PANTHER" id="PTHR42059">
    <property type="entry name" value="TNT DOMAIN-CONTAINING PROTEIN"/>
    <property type="match status" value="1"/>
</dbReference>
<feature type="region of interest" description="Disordered" evidence="1">
    <location>
        <begin position="1"/>
        <end position="29"/>
    </location>
</feature>
<protein>
    <submittedName>
        <fullName evidence="3">Uncharacterized protein DUF4237</fullName>
    </submittedName>
</protein>
<evidence type="ECO:0000259" key="2">
    <source>
        <dbReference type="Pfam" id="PF14021"/>
    </source>
</evidence>
<dbReference type="GO" id="GO:0050135">
    <property type="term" value="F:NADP+ nucleosidase activity"/>
    <property type="evidence" value="ECO:0007669"/>
    <property type="project" value="InterPro"/>
</dbReference>
<dbReference type="PANTHER" id="PTHR42059:SF1">
    <property type="entry name" value="TNT DOMAIN-CONTAINING PROTEIN"/>
    <property type="match status" value="1"/>
</dbReference>
<comment type="caution">
    <text evidence="3">The sequence shown here is derived from an EMBL/GenBank/DDBJ whole genome shotgun (WGS) entry which is preliminary data.</text>
</comment>
<organism evidence="3 4">
    <name type="scientific">Pseudonocardia cypriaca</name>
    <dbReference type="NCBI Taxonomy" id="882449"/>
    <lineage>
        <taxon>Bacteria</taxon>
        <taxon>Bacillati</taxon>
        <taxon>Actinomycetota</taxon>
        <taxon>Actinomycetes</taxon>
        <taxon>Pseudonocardiales</taxon>
        <taxon>Pseudonocardiaceae</taxon>
        <taxon>Pseudonocardia</taxon>
    </lineage>
</organism>
<dbReference type="InterPro" id="IPR053024">
    <property type="entry name" value="Fungal_surface_NADase"/>
</dbReference>
<proteinExistence type="predicted"/>